<reference evidence="1" key="1">
    <citation type="journal article" date="2015" name="Nature">
        <title>Complex archaea that bridge the gap between prokaryotes and eukaryotes.</title>
        <authorList>
            <person name="Spang A."/>
            <person name="Saw J.H."/>
            <person name="Jorgensen S.L."/>
            <person name="Zaremba-Niedzwiedzka K."/>
            <person name="Martijn J."/>
            <person name="Lind A.E."/>
            <person name="van Eijk R."/>
            <person name="Schleper C."/>
            <person name="Guy L."/>
            <person name="Ettema T.J."/>
        </authorList>
    </citation>
    <scope>NUCLEOTIDE SEQUENCE</scope>
</reference>
<feature type="non-terminal residue" evidence="1">
    <location>
        <position position="1"/>
    </location>
</feature>
<protein>
    <submittedName>
        <fullName evidence="1">Uncharacterized protein</fullName>
    </submittedName>
</protein>
<comment type="caution">
    <text evidence="1">The sequence shown here is derived from an EMBL/GenBank/DDBJ whole genome shotgun (WGS) entry which is preliminary data.</text>
</comment>
<accession>A0A0F8XKT8</accession>
<proteinExistence type="predicted"/>
<dbReference type="EMBL" id="LAZR01070306">
    <property type="protein sequence ID" value="KKK42729.1"/>
    <property type="molecule type" value="Genomic_DNA"/>
</dbReference>
<sequence length="78" mass="8999">TLLELKLDRKEKDIDELMRLLREAGVIVLSGLTWLGGPCPIDKAEINFKERLEALERRLQVKWVPESQNTKPAHYASK</sequence>
<dbReference type="AlphaFoldDB" id="A0A0F8XKT8"/>
<name>A0A0F8XKT8_9ZZZZ</name>
<evidence type="ECO:0000313" key="1">
    <source>
        <dbReference type="EMBL" id="KKK42729.1"/>
    </source>
</evidence>
<gene>
    <name evidence="1" type="ORF">LCGC14_3169630</name>
</gene>
<organism evidence="1">
    <name type="scientific">marine sediment metagenome</name>
    <dbReference type="NCBI Taxonomy" id="412755"/>
    <lineage>
        <taxon>unclassified sequences</taxon>
        <taxon>metagenomes</taxon>
        <taxon>ecological metagenomes</taxon>
    </lineage>
</organism>